<accession>A0A0G4IUZ8</accession>
<keyword evidence="2" id="KW-0496">Mitochondrion</keyword>
<dbReference type="EMBL" id="CDSF01000088">
    <property type="protein sequence ID" value="CEO98974.1"/>
    <property type="molecule type" value="Genomic_DNA"/>
</dbReference>
<name>A0A0G4IUZ8_PLABS</name>
<evidence type="ECO:0000313" key="4">
    <source>
        <dbReference type="Proteomes" id="UP000290189"/>
    </source>
</evidence>
<geneLocation type="mitochondrion" evidence="2"/>
<evidence type="ECO:0000313" key="2">
    <source>
        <dbReference type="EMBL" id="SPQ95745.1"/>
    </source>
</evidence>
<dbReference type="Proteomes" id="UP000290189">
    <property type="component" value="Unassembled WGS sequence"/>
</dbReference>
<protein>
    <submittedName>
        <fullName evidence="1">Uncharacterized protein</fullName>
    </submittedName>
</protein>
<keyword evidence="3" id="KW-1185">Reference proteome</keyword>
<dbReference type="AlphaFoldDB" id="A0A0G4IUZ8"/>
<reference evidence="1 3" key="1">
    <citation type="submission" date="2015-02" db="EMBL/GenBank/DDBJ databases">
        <authorList>
            <person name="Chooi Y.-H."/>
        </authorList>
    </citation>
    <scope>NUCLEOTIDE SEQUENCE [LARGE SCALE GENOMIC DNA]</scope>
    <source>
        <strain evidence="1">E3</strain>
    </source>
</reference>
<evidence type="ECO:0000313" key="3">
    <source>
        <dbReference type="Proteomes" id="UP000039324"/>
    </source>
</evidence>
<dbReference type="EMBL" id="OVEO01000004">
    <property type="protein sequence ID" value="SPQ95745.1"/>
    <property type="molecule type" value="Genomic_DNA"/>
</dbReference>
<organism evidence="1 3">
    <name type="scientific">Plasmodiophora brassicae</name>
    <name type="common">Clubroot disease agent</name>
    <dbReference type="NCBI Taxonomy" id="37360"/>
    <lineage>
        <taxon>Eukaryota</taxon>
        <taxon>Sar</taxon>
        <taxon>Rhizaria</taxon>
        <taxon>Endomyxa</taxon>
        <taxon>Phytomyxea</taxon>
        <taxon>Plasmodiophorida</taxon>
        <taxon>Plasmodiophoridae</taxon>
        <taxon>Plasmodiophora</taxon>
    </lineage>
</organism>
<dbReference type="Proteomes" id="UP000039324">
    <property type="component" value="Unassembled WGS sequence"/>
</dbReference>
<evidence type="ECO:0000313" key="1">
    <source>
        <dbReference type="EMBL" id="CEO98974.1"/>
    </source>
</evidence>
<reference evidence="2 4" key="2">
    <citation type="submission" date="2018-03" db="EMBL/GenBank/DDBJ databases">
        <authorList>
            <person name="Fogelqvist J."/>
        </authorList>
    </citation>
    <scope>NUCLEOTIDE SEQUENCE [LARGE SCALE GENOMIC DNA]</scope>
</reference>
<sequence length="172" mass="18666">MATALLARSLALVDDWATIAQRLYGLSATLSGLCHRIGLLSSSAGERYLGDLAGIDGILPALVLAHADQIQLVTSVVHTTITVELQACLTGMDACLSRAVTQRLPIDAQADVHTLVAMYQREAVRLRASLAKLVDGRDRQDWRQMQSVADGLPETSVDDRYVDRLRLRLASS</sequence>
<gene>
    <name evidence="1" type="ORF">PBRA_007088</name>
    <name evidence="2" type="ORF">PLBR_LOCUS2960</name>
</gene>
<proteinExistence type="predicted"/>